<gene>
    <name evidence="1" type="ORF">BCB44BAC_01522</name>
</gene>
<evidence type="ECO:0000313" key="2">
    <source>
        <dbReference type="Proteomes" id="UP000242164"/>
    </source>
</evidence>
<dbReference type="EMBL" id="FMIK01000020">
    <property type="protein sequence ID" value="SCL89399.1"/>
    <property type="molecule type" value="Genomic_DNA"/>
</dbReference>
<evidence type="ECO:0000313" key="1">
    <source>
        <dbReference type="EMBL" id="SCL89399.1"/>
    </source>
</evidence>
<name>A0AAX2CF96_9BACI</name>
<accession>A0AAX2CF96</accession>
<protein>
    <submittedName>
        <fullName evidence="1">Uncharacterized protein</fullName>
    </submittedName>
</protein>
<dbReference type="AlphaFoldDB" id="A0AAX2CF96"/>
<comment type="caution">
    <text evidence="1">The sequence shown here is derived from an EMBL/GenBank/DDBJ whole genome shotgun (WGS) entry which is preliminary data.</text>
</comment>
<proteinExistence type="predicted"/>
<sequence>MTKQFGVDKMKLKSVGDSKWMMSPTNWAVTALISFML</sequence>
<dbReference type="Proteomes" id="UP000242164">
    <property type="component" value="Unassembled WGS sequence"/>
</dbReference>
<organism evidence="1 2">
    <name type="scientific">Bacillus cytotoxicus</name>
    <dbReference type="NCBI Taxonomy" id="580165"/>
    <lineage>
        <taxon>Bacteria</taxon>
        <taxon>Bacillati</taxon>
        <taxon>Bacillota</taxon>
        <taxon>Bacilli</taxon>
        <taxon>Bacillales</taxon>
        <taxon>Bacillaceae</taxon>
        <taxon>Bacillus</taxon>
        <taxon>Bacillus cereus group</taxon>
    </lineage>
</organism>
<reference evidence="1 2" key="1">
    <citation type="submission" date="2016-08" db="EMBL/GenBank/DDBJ databases">
        <authorList>
            <person name="Loux V."/>
            <person name="Rue O."/>
        </authorList>
    </citation>
    <scope>NUCLEOTIDE SEQUENCE [LARGE SCALE GENOMIC DNA]</scope>
    <source>
        <strain evidence="1 2">AFSSA_08CEB44bac</strain>
    </source>
</reference>